<dbReference type="KEGG" id="scn:Solca_0702"/>
<dbReference type="OrthoDB" id="744748at2"/>
<dbReference type="Proteomes" id="UP000007590">
    <property type="component" value="Chromosome"/>
</dbReference>
<dbReference type="HOGENOM" id="CLU_615042_0_0_10"/>
<organism evidence="1 2">
    <name type="scientific">Solitalea canadensis (strain ATCC 29591 / DSM 3403 / JCM 21819 / LMG 8368 / NBRC 15130 / NCIMB 12057 / USAM 9D)</name>
    <name type="common">Flexibacter canadensis</name>
    <dbReference type="NCBI Taxonomy" id="929556"/>
    <lineage>
        <taxon>Bacteria</taxon>
        <taxon>Pseudomonadati</taxon>
        <taxon>Bacteroidota</taxon>
        <taxon>Sphingobacteriia</taxon>
        <taxon>Sphingobacteriales</taxon>
        <taxon>Sphingobacteriaceae</taxon>
        <taxon>Solitalea</taxon>
    </lineage>
</organism>
<evidence type="ECO:0000313" key="2">
    <source>
        <dbReference type="Proteomes" id="UP000007590"/>
    </source>
</evidence>
<evidence type="ECO:0008006" key="3">
    <source>
        <dbReference type="Google" id="ProtNLM"/>
    </source>
</evidence>
<dbReference type="AlphaFoldDB" id="H8KPC9"/>
<evidence type="ECO:0000313" key="1">
    <source>
        <dbReference type="EMBL" id="AFD05827.1"/>
    </source>
</evidence>
<dbReference type="RefSeq" id="WP_014679055.1">
    <property type="nucleotide sequence ID" value="NC_017770.1"/>
</dbReference>
<protein>
    <recommendedName>
        <fullName evidence="3">Lipoprotein</fullName>
    </recommendedName>
</protein>
<reference evidence="1" key="1">
    <citation type="submission" date="2012-02" db="EMBL/GenBank/DDBJ databases">
        <title>The complete genome of Solitalea canadensis DSM 3403.</title>
        <authorList>
            <consortium name="US DOE Joint Genome Institute (JGI-PGF)"/>
            <person name="Lucas S."/>
            <person name="Copeland A."/>
            <person name="Lapidus A."/>
            <person name="Glavina del Rio T."/>
            <person name="Dalin E."/>
            <person name="Tice H."/>
            <person name="Bruce D."/>
            <person name="Goodwin L."/>
            <person name="Pitluck S."/>
            <person name="Peters L."/>
            <person name="Ovchinnikova G."/>
            <person name="Lu M."/>
            <person name="Kyrpides N."/>
            <person name="Mavromatis K."/>
            <person name="Ivanova N."/>
            <person name="Brettin T."/>
            <person name="Detter J.C."/>
            <person name="Han C."/>
            <person name="Larimer F."/>
            <person name="Land M."/>
            <person name="Hauser L."/>
            <person name="Markowitz V."/>
            <person name="Cheng J.-F."/>
            <person name="Hugenholtz P."/>
            <person name="Woyke T."/>
            <person name="Wu D."/>
            <person name="Spring S."/>
            <person name="Schroeder M."/>
            <person name="Kopitz M."/>
            <person name="Brambilla E."/>
            <person name="Klenk H.-P."/>
            <person name="Eisen J.A."/>
        </authorList>
    </citation>
    <scope>NUCLEOTIDE SEQUENCE</scope>
    <source>
        <strain evidence="1">DSM 3403</strain>
    </source>
</reference>
<accession>H8KPC9</accession>
<sequence length="405" mass="43586">MKKQLFVLTAAAIVALSACKKSNNGSNETPDDFSLPYSNLPVEEQKKGLEKSGINFIDQITELPSVEAVDVIEHLASLNSPTIGENSLTKLVSAVLAAKQKQYDKVMEETGGVPVDPAETTALSELFGVYNWNAQTADWDKVAATDRLELNFPASPNATGNNAKFVMTYKSSGIYFVDGSDKTELPSEVNGKLTVGTKELLTYKSTAAYKADATPTATSSTLTLGAYVVSVSASNNGAVAASDFSIKKNDKVLIASSSKVDGNTGSISGNESADEIVNNANTSFQVMNLKIAGKVDVKALSKVENNTQNEAAAKKYAEAVNANSALVAINTDDNTVFAKVKCYAKQGVEISYEWDGTNWYAKETKVWKPAFKLQFKDGSLMEVGTYFETGFDNFIDKVNEFVEKF</sequence>
<proteinExistence type="predicted"/>
<gene>
    <name evidence="1" type="ordered locus">Solca_0702</name>
</gene>
<dbReference type="PROSITE" id="PS51257">
    <property type="entry name" value="PROKAR_LIPOPROTEIN"/>
    <property type="match status" value="1"/>
</dbReference>
<name>H8KPC9_SOLCM</name>
<dbReference type="EMBL" id="CP003349">
    <property type="protein sequence ID" value="AFD05827.1"/>
    <property type="molecule type" value="Genomic_DNA"/>
</dbReference>
<keyword evidence="2" id="KW-1185">Reference proteome</keyword>